<comment type="caution">
    <text evidence="1">The sequence shown here is derived from an EMBL/GenBank/DDBJ whole genome shotgun (WGS) entry which is preliminary data.</text>
</comment>
<name>A0ABR4B3F6_9LECA</name>
<sequence length="81" mass="8986">MGRLAIFPAPGKLATSIRAHLFNFVKDPADLILISRFPKKTPSTYLEAGVKTRKADYDSPESLEGVLDDISCLLLISYPEY</sequence>
<keyword evidence="2" id="KW-1185">Reference proteome</keyword>
<organism evidence="1 2">
    <name type="scientific">Lepraria finkii</name>
    <dbReference type="NCBI Taxonomy" id="1340010"/>
    <lineage>
        <taxon>Eukaryota</taxon>
        <taxon>Fungi</taxon>
        <taxon>Dikarya</taxon>
        <taxon>Ascomycota</taxon>
        <taxon>Pezizomycotina</taxon>
        <taxon>Lecanoromycetes</taxon>
        <taxon>OSLEUM clade</taxon>
        <taxon>Lecanoromycetidae</taxon>
        <taxon>Lecanorales</taxon>
        <taxon>Lecanorineae</taxon>
        <taxon>Stereocaulaceae</taxon>
        <taxon>Lepraria</taxon>
    </lineage>
</organism>
<evidence type="ECO:0000313" key="2">
    <source>
        <dbReference type="Proteomes" id="UP001590951"/>
    </source>
</evidence>
<dbReference type="EMBL" id="JBHFEH010000035">
    <property type="protein sequence ID" value="KAL2051421.1"/>
    <property type="molecule type" value="Genomic_DNA"/>
</dbReference>
<protein>
    <submittedName>
        <fullName evidence="1">Uncharacterized protein</fullName>
    </submittedName>
</protein>
<reference evidence="1 2" key="1">
    <citation type="submission" date="2024-09" db="EMBL/GenBank/DDBJ databases">
        <title>Rethinking Asexuality: The Enigmatic Case of Functional Sexual Genes in Lepraria (Stereocaulaceae).</title>
        <authorList>
            <person name="Doellman M."/>
            <person name="Sun Y."/>
            <person name="Barcenas-Pena A."/>
            <person name="Lumbsch H.T."/>
            <person name="Grewe F."/>
        </authorList>
    </citation>
    <scope>NUCLEOTIDE SEQUENCE [LARGE SCALE GENOMIC DNA]</scope>
    <source>
        <strain evidence="1 2">Grewe 0041</strain>
    </source>
</reference>
<dbReference type="InterPro" id="IPR052718">
    <property type="entry name" value="NmrA-type_oxidoreductase"/>
</dbReference>
<dbReference type="PANTHER" id="PTHR47129">
    <property type="entry name" value="QUINONE OXIDOREDUCTASE 2"/>
    <property type="match status" value="1"/>
</dbReference>
<proteinExistence type="predicted"/>
<dbReference type="PANTHER" id="PTHR47129:SF1">
    <property type="entry name" value="NMRA-LIKE DOMAIN-CONTAINING PROTEIN"/>
    <property type="match status" value="1"/>
</dbReference>
<accession>A0ABR4B3F6</accession>
<gene>
    <name evidence="1" type="ORF">ABVK25_008288</name>
</gene>
<evidence type="ECO:0000313" key="1">
    <source>
        <dbReference type="EMBL" id="KAL2051421.1"/>
    </source>
</evidence>
<dbReference type="Proteomes" id="UP001590951">
    <property type="component" value="Unassembled WGS sequence"/>
</dbReference>
<dbReference type="Gene3D" id="3.40.50.720">
    <property type="entry name" value="NAD(P)-binding Rossmann-like Domain"/>
    <property type="match status" value="1"/>
</dbReference>